<evidence type="ECO:0008006" key="3">
    <source>
        <dbReference type="Google" id="ProtNLM"/>
    </source>
</evidence>
<protein>
    <recommendedName>
        <fullName evidence="3">Uracil-DNA glycosylase-like domain-containing protein</fullName>
    </recommendedName>
</protein>
<reference evidence="1 2" key="1">
    <citation type="submission" date="2023-11" db="EMBL/GenBank/DDBJ databases">
        <title>Streptococcus wuxiensis sp. nov., Streptococcus jiangnanensis sp. nov., Streptococcus fermentans sp. nov., three novel members of the genus Streptococcus isolated from breast milk.</title>
        <authorList>
            <person name="Zhou Y."/>
            <person name="Yang B."/>
        </authorList>
    </citation>
    <scope>NUCLEOTIDE SEQUENCE [LARGE SCALE GENOMIC DNA]</scope>
    <source>
        <strain evidence="1 2">21WXBC0057M1</strain>
    </source>
</reference>
<gene>
    <name evidence="1" type="ORF">SPC83_03535</name>
</gene>
<evidence type="ECO:0000313" key="1">
    <source>
        <dbReference type="EMBL" id="MDY4337199.1"/>
    </source>
</evidence>
<organism evidence="1 2">
    <name type="scientific">Streptococcus wuxiensis</name>
    <dbReference type="NCBI Taxonomy" id="3095078"/>
    <lineage>
        <taxon>Bacteria</taxon>
        <taxon>Bacillati</taxon>
        <taxon>Bacillota</taxon>
        <taxon>Bacilli</taxon>
        <taxon>Lactobacillales</taxon>
        <taxon>Streptococcaceae</taxon>
        <taxon>Streptococcus</taxon>
    </lineage>
</organism>
<accession>A0ABU5FQR9</accession>
<dbReference type="EMBL" id="JAXHDO010000002">
    <property type="protein sequence ID" value="MDY4337199.1"/>
    <property type="molecule type" value="Genomic_DNA"/>
</dbReference>
<proteinExistence type="predicted"/>
<keyword evidence="2" id="KW-1185">Reference proteome</keyword>
<evidence type="ECO:0000313" key="2">
    <source>
        <dbReference type="Proteomes" id="UP001272345"/>
    </source>
</evidence>
<name>A0ABU5FQR9_9STRE</name>
<dbReference type="Proteomes" id="UP001272345">
    <property type="component" value="Unassembled WGS sequence"/>
</dbReference>
<sequence length="235" mass="27464">MKNIISKMVDYSWLGSWAIWENDKGEEGFSKSTDIRENIDFNKYEKELQQNNFVILAMNPGGESNLNNLNNLSRKKQVTNPWNNFHNKGRSNDHFLASAFNKSKLRGSYITDFLPIIGSESNKISEIINDLEKNNKKVLERFVRELDTEISTLLPDYEEVNLICLGEKAASWAKKFLSDEQSRFSNLEKKYKVYQIYHYSFFASTARKKYAEKHNIENNYSIIVKHQLNEQGLKI</sequence>
<dbReference type="RefSeq" id="WP_320693642.1">
    <property type="nucleotide sequence ID" value="NZ_JAXHDO010000002.1"/>
</dbReference>
<comment type="caution">
    <text evidence="1">The sequence shown here is derived from an EMBL/GenBank/DDBJ whole genome shotgun (WGS) entry which is preliminary data.</text>
</comment>